<feature type="compositionally biased region" description="Basic and acidic residues" evidence="5">
    <location>
        <begin position="89"/>
        <end position="103"/>
    </location>
</feature>
<evidence type="ECO:0000256" key="3">
    <source>
        <dbReference type="ARBA" id="ARBA00022989"/>
    </source>
</evidence>
<feature type="transmembrane region" description="Helical" evidence="6">
    <location>
        <begin position="158"/>
        <end position="177"/>
    </location>
</feature>
<evidence type="ECO:0000256" key="1">
    <source>
        <dbReference type="ARBA" id="ARBA00004141"/>
    </source>
</evidence>
<dbReference type="OrthoDB" id="68611at2759"/>
<dbReference type="EMBL" id="LUGH01000061">
    <property type="protein sequence ID" value="OBZ90160.1"/>
    <property type="molecule type" value="Genomic_DNA"/>
</dbReference>
<evidence type="ECO:0000256" key="5">
    <source>
        <dbReference type="SAM" id="MobiDB-lite"/>
    </source>
</evidence>
<evidence type="ECO:0000256" key="4">
    <source>
        <dbReference type="ARBA" id="ARBA00023136"/>
    </source>
</evidence>
<name>A0A1C7NMG1_9FUNG</name>
<dbReference type="Proteomes" id="UP000093000">
    <property type="component" value="Unassembled WGS sequence"/>
</dbReference>
<feature type="transmembrane region" description="Helical" evidence="6">
    <location>
        <begin position="238"/>
        <end position="256"/>
    </location>
</feature>
<comment type="caution">
    <text evidence="7">The sequence shown here is derived from an EMBL/GenBank/DDBJ whole genome shotgun (WGS) entry which is preliminary data.</text>
</comment>
<keyword evidence="8" id="KW-1185">Reference proteome</keyword>
<keyword evidence="2 6" id="KW-0812">Transmembrane</keyword>
<reference evidence="7 8" key="1">
    <citation type="submission" date="2016-03" db="EMBL/GenBank/DDBJ databases">
        <title>Choanephora cucurbitarum.</title>
        <authorList>
            <person name="Min B."/>
            <person name="Park H."/>
            <person name="Park J.-H."/>
            <person name="Shin H.-D."/>
            <person name="Choi I.-G."/>
        </authorList>
    </citation>
    <scope>NUCLEOTIDE SEQUENCE [LARGE SCALE GENOMIC DNA]</scope>
    <source>
        <strain evidence="7 8">KUS-F28377</strain>
    </source>
</reference>
<dbReference type="Pfam" id="PF11744">
    <property type="entry name" value="ALMT"/>
    <property type="match status" value="1"/>
</dbReference>
<evidence type="ECO:0000256" key="2">
    <source>
        <dbReference type="ARBA" id="ARBA00022692"/>
    </source>
</evidence>
<dbReference type="InterPro" id="IPR020966">
    <property type="entry name" value="ALMT"/>
</dbReference>
<feature type="transmembrane region" description="Helical" evidence="6">
    <location>
        <begin position="131"/>
        <end position="152"/>
    </location>
</feature>
<dbReference type="PANTHER" id="PTHR47804">
    <property type="entry name" value="60S RIBOSOMAL PROTEIN L19"/>
    <property type="match status" value="1"/>
</dbReference>
<sequence length="612" mass="69377">MTSSNAQHDSLVFDDAISKKSYVISANNDDSLNAKDSNAGSNECEILQNKVDLEYLADYPKRPAPAHTTIKIPSQDHITIIEDTRFFRSGSEDSKESIEEQPKKPPRTNRIKTSKIYRWIVKQCNASDNRYAFQMGIAFIAASMFVIISPLSKIFNNAFWIGVSVVTVLDNTVGGFLNLSLQRLLGTIIGGVSSIAIMTITRAIFHPEWNAKAEVLLCVLMFIQIFCIAKIKMMPDMAYAGSIGLLTTVIILLSGYSELTHNRLSYTAELGLWRTLNLIMGIVIALLVSLLVFPLKASSVMRKNLGKAMEDAANLYQKSSEFYLDFNKVTSKEPLEDKMNFENQERPSFIASFFNKPISNSSERITQSMEDHNPIWTHETITKISDQAFDVMAKLQTESARLRNVSNECYTQSVFRIFGGKEHCKRHMRRARRYNDAIEAMKRITWPLVSFRLLLPLISMSQANQRLDHFQGDKSNDFTALQDRITPTKETLESFHDSLRVMHKLGSILKNYRQSLSEFSEDWVEIDRMTANGNQHIQRELRQIVKQCVDYKELDGLQTLSYYGFLVRCAMIWDGLKTVTEKLSPLNGTLSRASSMGFGGSLPNRENIPAPE</sequence>
<organism evidence="7 8">
    <name type="scientific">Choanephora cucurbitarum</name>
    <dbReference type="NCBI Taxonomy" id="101091"/>
    <lineage>
        <taxon>Eukaryota</taxon>
        <taxon>Fungi</taxon>
        <taxon>Fungi incertae sedis</taxon>
        <taxon>Mucoromycota</taxon>
        <taxon>Mucoromycotina</taxon>
        <taxon>Mucoromycetes</taxon>
        <taxon>Mucorales</taxon>
        <taxon>Mucorineae</taxon>
        <taxon>Choanephoraceae</taxon>
        <taxon>Choanephoroideae</taxon>
        <taxon>Choanephora</taxon>
    </lineage>
</organism>
<proteinExistence type="predicted"/>
<feature type="transmembrane region" description="Helical" evidence="6">
    <location>
        <begin position="276"/>
        <end position="295"/>
    </location>
</feature>
<protein>
    <submittedName>
        <fullName evidence="7">Aluminum-activated malate transporter 5</fullName>
    </submittedName>
</protein>
<dbReference type="PANTHER" id="PTHR47804:SF3">
    <property type="entry name" value="PROTEIN BRE4"/>
    <property type="match status" value="1"/>
</dbReference>
<accession>A0A1C7NMG1</accession>
<dbReference type="GO" id="GO:0016020">
    <property type="term" value="C:membrane"/>
    <property type="evidence" value="ECO:0007669"/>
    <property type="project" value="UniProtKB-SubCell"/>
</dbReference>
<dbReference type="STRING" id="101091.A0A1C7NMG1"/>
<gene>
    <name evidence="7" type="primary">ALMT5</name>
    <name evidence="7" type="ORF">A0J61_01792</name>
</gene>
<keyword evidence="4 6" id="KW-0472">Membrane</keyword>
<evidence type="ECO:0000313" key="8">
    <source>
        <dbReference type="Proteomes" id="UP000093000"/>
    </source>
</evidence>
<evidence type="ECO:0000256" key="6">
    <source>
        <dbReference type="SAM" id="Phobius"/>
    </source>
</evidence>
<dbReference type="InParanoid" id="A0A1C7NMG1"/>
<feature type="region of interest" description="Disordered" evidence="5">
    <location>
        <begin position="89"/>
        <end position="108"/>
    </location>
</feature>
<dbReference type="GO" id="GO:0015743">
    <property type="term" value="P:malate transport"/>
    <property type="evidence" value="ECO:0007669"/>
    <property type="project" value="InterPro"/>
</dbReference>
<evidence type="ECO:0000313" key="7">
    <source>
        <dbReference type="EMBL" id="OBZ90160.1"/>
    </source>
</evidence>
<keyword evidence="3 6" id="KW-1133">Transmembrane helix</keyword>
<comment type="subcellular location">
    <subcellularLocation>
        <location evidence="1">Membrane</location>
        <topology evidence="1">Multi-pass membrane protein</topology>
    </subcellularLocation>
</comment>
<feature type="transmembrane region" description="Helical" evidence="6">
    <location>
        <begin position="184"/>
        <end position="205"/>
    </location>
</feature>
<dbReference type="InterPro" id="IPR052430">
    <property type="entry name" value="IVT-Associated"/>
</dbReference>
<dbReference type="AlphaFoldDB" id="A0A1C7NMG1"/>